<organism evidence="10 11">
    <name type="scientific">Planosporangium mesophilum</name>
    <dbReference type="NCBI Taxonomy" id="689768"/>
    <lineage>
        <taxon>Bacteria</taxon>
        <taxon>Bacillati</taxon>
        <taxon>Actinomycetota</taxon>
        <taxon>Actinomycetes</taxon>
        <taxon>Micromonosporales</taxon>
        <taxon>Micromonosporaceae</taxon>
        <taxon>Planosporangium</taxon>
    </lineage>
</organism>
<name>A0A8J3X748_9ACTN</name>
<comment type="caution">
    <text evidence="10">The sequence shown here is derived from an EMBL/GenBank/DDBJ whole genome shotgun (WGS) entry which is preliminary data.</text>
</comment>
<evidence type="ECO:0000256" key="3">
    <source>
        <dbReference type="ARBA" id="ARBA00022448"/>
    </source>
</evidence>
<dbReference type="InterPro" id="IPR000620">
    <property type="entry name" value="EamA_dom"/>
</dbReference>
<evidence type="ECO:0000256" key="1">
    <source>
        <dbReference type="ARBA" id="ARBA00004651"/>
    </source>
</evidence>
<comment type="subcellular location">
    <subcellularLocation>
        <location evidence="1">Cell membrane</location>
        <topology evidence="1">Multi-pass membrane protein</topology>
    </subcellularLocation>
</comment>
<keyword evidence="3" id="KW-0813">Transport</keyword>
<dbReference type="InterPro" id="IPR037185">
    <property type="entry name" value="EmrE-like"/>
</dbReference>
<feature type="transmembrane region" description="Helical" evidence="8">
    <location>
        <begin position="7"/>
        <end position="25"/>
    </location>
</feature>
<keyword evidence="4" id="KW-1003">Cell membrane</keyword>
<dbReference type="RefSeq" id="WP_168113514.1">
    <property type="nucleotide sequence ID" value="NZ_BOON01000074.1"/>
</dbReference>
<evidence type="ECO:0000313" key="11">
    <source>
        <dbReference type="Proteomes" id="UP000599074"/>
    </source>
</evidence>
<dbReference type="NCBIfam" id="TIGR00688">
    <property type="entry name" value="rarD"/>
    <property type="match status" value="1"/>
</dbReference>
<sequence>MSQLRRGYVFGFAAYIVWGFFPLYWKQLTPSGPIEILAHRIVWSAAFVAVLLLAMRNRRFLKDLAHRPRTLAGACLASVIIGVNWWMYIYGVNSGHVVETSLGYYINPLVTVLLGVAVLRERLRPTQWVALAIGTVAVAVLTVDYGRLPWIALSLAVTFALYGLIKKSLALPAVEGLFVESLALTGPALAYLGWLGGQHRSTFGQVSTLHTTLMVLAGAVTAIPLLLFAGAANRIPLSGLGLLQYLTPTLQLGCGVLVYHEPLPPAQLAGFALVWTALAVFTWDGIRNARRVRAIAKAQALAATAA</sequence>
<dbReference type="AlphaFoldDB" id="A0A8J3X748"/>
<evidence type="ECO:0000313" key="10">
    <source>
        <dbReference type="EMBL" id="GII26343.1"/>
    </source>
</evidence>
<dbReference type="EMBL" id="BOON01000074">
    <property type="protein sequence ID" value="GII26343.1"/>
    <property type="molecule type" value="Genomic_DNA"/>
</dbReference>
<keyword evidence="11" id="KW-1185">Reference proteome</keyword>
<evidence type="ECO:0000256" key="8">
    <source>
        <dbReference type="SAM" id="Phobius"/>
    </source>
</evidence>
<dbReference type="PANTHER" id="PTHR22911">
    <property type="entry name" value="ACYL-MALONYL CONDENSING ENZYME-RELATED"/>
    <property type="match status" value="1"/>
</dbReference>
<feature type="transmembrane region" description="Helical" evidence="8">
    <location>
        <begin position="209"/>
        <end position="230"/>
    </location>
</feature>
<keyword evidence="7 8" id="KW-0472">Membrane</keyword>
<feature type="transmembrane region" description="Helical" evidence="8">
    <location>
        <begin position="102"/>
        <end position="119"/>
    </location>
</feature>
<evidence type="ECO:0000256" key="5">
    <source>
        <dbReference type="ARBA" id="ARBA00022692"/>
    </source>
</evidence>
<evidence type="ECO:0000259" key="9">
    <source>
        <dbReference type="Pfam" id="PF00892"/>
    </source>
</evidence>
<reference evidence="10" key="1">
    <citation type="submission" date="2021-01" db="EMBL/GenBank/DDBJ databases">
        <title>Whole genome shotgun sequence of Planosporangium mesophilum NBRC 109066.</title>
        <authorList>
            <person name="Komaki H."/>
            <person name="Tamura T."/>
        </authorList>
    </citation>
    <scope>NUCLEOTIDE SEQUENCE</scope>
    <source>
        <strain evidence="10">NBRC 109066</strain>
    </source>
</reference>
<feature type="transmembrane region" description="Helical" evidence="8">
    <location>
        <begin position="242"/>
        <end position="260"/>
    </location>
</feature>
<dbReference type="GO" id="GO:0005886">
    <property type="term" value="C:plasma membrane"/>
    <property type="evidence" value="ECO:0007669"/>
    <property type="project" value="UniProtKB-SubCell"/>
</dbReference>
<evidence type="ECO:0000256" key="6">
    <source>
        <dbReference type="ARBA" id="ARBA00022989"/>
    </source>
</evidence>
<dbReference type="SUPFAM" id="SSF103481">
    <property type="entry name" value="Multidrug resistance efflux transporter EmrE"/>
    <property type="match status" value="2"/>
</dbReference>
<dbReference type="InterPro" id="IPR004626">
    <property type="entry name" value="RarD"/>
</dbReference>
<feature type="transmembrane region" description="Helical" evidence="8">
    <location>
        <begin position="37"/>
        <end position="55"/>
    </location>
</feature>
<dbReference type="Proteomes" id="UP000599074">
    <property type="component" value="Unassembled WGS sequence"/>
</dbReference>
<gene>
    <name evidence="10" type="ORF">Pme01_59400</name>
</gene>
<feature type="transmembrane region" description="Helical" evidence="8">
    <location>
        <begin position="177"/>
        <end position="197"/>
    </location>
</feature>
<feature type="domain" description="EamA" evidence="9">
    <location>
        <begin position="6"/>
        <end position="142"/>
    </location>
</feature>
<keyword evidence="5 8" id="KW-0812">Transmembrane</keyword>
<keyword evidence="6 8" id="KW-1133">Transmembrane helix</keyword>
<proteinExistence type="inferred from homology"/>
<dbReference type="PANTHER" id="PTHR22911:SF137">
    <property type="entry name" value="SOLUTE CARRIER FAMILY 35 MEMBER G2-RELATED"/>
    <property type="match status" value="1"/>
</dbReference>
<comment type="similarity">
    <text evidence="2">Belongs to the EamA transporter family.</text>
</comment>
<feature type="transmembrane region" description="Helical" evidence="8">
    <location>
        <begin position="71"/>
        <end position="90"/>
    </location>
</feature>
<evidence type="ECO:0000256" key="2">
    <source>
        <dbReference type="ARBA" id="ARBA00007362"/>
    </source>
</evidence>
<accession>A0A8J3X748</accession>
<dbReference type="Pfam" id="PF00892">
    <property type="entry name" value="EamA"/>
    <property type="match status" value="1"/>
</dbReference>
<evidence type="ECO:0000256" key="7">
    <source>
        <dbReference type="ARBA" id="ARBA00023136"/>
    </source>
</evidence>
<evidence type="ECO:0000256" key="4">
    <source>
        <dbReference type="ARBA" id="ARBA00022475"/>
    </source>
</evidence>
<protein>
    <submittedName>
        <fullName evidence="10">Protein RarD</fullName>
    </submittedName>
</protein>
<feature type="transmembrane region" description="Helical" evidence="8">
    <location>
        <begin position="266"/>
        <end position="283"/>
    </location>
</feature>
<feature type="transmembrane region" description="Helical" evidence="8">
    <location>
        <begin position="148"/>
        <end position="165"/>
    </location>
</feature>
<feature type="transmembrane region" description="Helical" evidence="8">
    <location>
        <begin position="126"/>
        <end position="142"/>
    </location>
</feature>